<evidence type="ECO:0000256" key="3">
    <source>
        <dbReference type="ARBA" id="ARBA00022729"/>
    </source>
</evidence>
<dbReference type="InterPro" id="IPR052065">
    <property type="entry name" value="Compl_asym_regulator"/>
</dbReference>
<dbReference type="InterPro" id="IPR036383">
    <property type="entry name" value="TSP1_rpt_sf"/>
</dbReference>
<keyword evidence="4" id="KW-0677">Repeat</keyword>
<evidence type="ECO:0000256" key="4">
    <source>
        <dbReference type="ARBA" id="ARBA00022737"/>
    </source>
</evidence>
<dbReference type="PANTHER" id="PTHR22906:SF43">
    <property type="entry name" value="PROPERDIN"/>
    <property type="match status" value="1"/>
</dbReference>
<keyword evidence="2" id="KW-0964">Secreted</keyword>
<accession>A0ABY7EP78</accession>
<protein>
    <submittedName>
        <fullName evidence="7">HMCN1-like protein</fullName>
    </submittedName>
</protein>
<name>A0ABY7EP78_MYAAR</name>
<evidence type="ECO:0000256" key="5">
    <source>
        <dbReference type="ARBA" id="ARBA00023157"/>
    </source>
</evidence>
<dbReference type="InterPro" id="IPR001073">
    <property type="entry name" value="C1q_dom"/>
</dbReference>
<dbReference type="SMART" id="SM00209">
    <property type="entry name" value="TSP1"/>
    <property type="match status" value="3"/>
</dbReference>
<dbReference type="PROSITE" id="PS50092">
    <property type="entry name" value="TSP1"/>
    <property type="match status" value="3"/>
</dbReference>
<sequence>MPSYARPPPSCHMCKTALSNSGLVQGTYNMATNITLQMAGTLLEHKGTNCIITLIKGQAHCMNTRSISALECLECIDVAEPNLCNDTLVCASGESCYVQTRQTSPVTRYQMGCQNNQLCTSSNLHGGAEIVGRAINTRQVTGCHECCLTDECNGRLCDHEKPTACIDSETVDCALLNSLLSVCADVDHAKTICPKYCGLCNLGIVKYYVRIDGNWADWSSWGQCDVTCENGTQLRTRTCTNPEPRDGGAECVGSGNETTVCVRELCPVHGGWSVWNHWSPCSVSCDAGLATRQRNCNNPKPDRCGDHCFGDTIESRICMQRPCADGGWSQWSPWGVCEGRQLVRNRSCNNPEPSMFGKQCAGTDMQTKPCSGGLVYFNAHGHSLYQTNYLTCPIVVDNVGHGYHSNNGSFVAPVEGQFFFSAQICTSNGQTVDVQLRHVPLSGSELAIAGNIAHGSGDYDCATASAPVLLRTGDQVRVYTSAADKIPLFDDPTTFWTSFNGGEALNLNIQQAVKHEYTVTRVNYGRGIGILQGYNQKYWFKPVYLHITQNVLAKNRLDVAYCPGFPYTPLSYDELRKHLMKAIALRIPGLQTRILVEPIVSIVSAHNIYQQESRSKRYVTVTPKNLTLLCQAHVDHVHKVSEHSVYNC</sequence>
<dbReference type="PRINTS" id="PR01705">
    <property type="entry name" value="TSP1REPEAT"/>
</dbReference>
<keyword evidence="8" id="KW-1185">Reference proteome</keyword>
<proteinExistence type="predicted"/>
<dbReference type="EMBL" id="CP111018">
    <property type="protein sequence ID" value="WAR10862.1"/>
    <property type="molecule type" value="Genomic_DNA"/>
</dbReference>
<comment type="subcellular location">
    <subcellularLocation>
        <location evidence="1">Secreted</location>
    </subcellularLocation>
</comment>
<organism evidence="7 8">
    <name type="scientific">Mya arenaria</name>
    <name type="common">Soft-shell clam</name>
    <dbReference type="NCBI Taxonomy" id="6604"/>
    <lineage>
        <taxon>Eukaryota</taxon>
        <taxon>Metazoa</taxon>
        <taxon>Spiralia</taxon>
        <taxon>Lophotrochozoa</taxon>
        <taxon>Mollusca</taxon>
        <taxon>Bivalvia</taxon>
        <taxon>Autobranchia</taxon>
        <taxon>Heteroconchia</taxon>
        <taxon>Euheterodonta</taxon>
        <taxon>Imparidentia</taxon>
        <taxon>Neoheterodontei</taxon>
        <taxon>Myida</taxon>
        <taxon>Myoidea</taxon>
        <taxon>Myidae</taxon>
        <taxon>Mya</taxon>
    </lineage>
</organism>
<evidence type="ECO:0000313" key="8">
    <source>
        <dbReference type="Proteomes" id="UP001164746"/>
    </source>
</evidence>
<dbReference type="SUPFAM" id="SSF49842">
    <property type="entry name" value="TNF-like"/>
    <property type="match status" value="1"/>
</dbReference>
<evidence type="ECO:0000259" key="6">
    <source>
        <dbReference type="Pfam" id="PF00386"/>
    </source>
</evidence>
<reference evidence="7" key="1">
    <citation type="submission" date="2022-11" db="EMBL/GenBank/DDBJ databases">
        <title>Centuries of genome instability and evolution in soft-shell clam transmissible cancer (bioRxiv).</title>
        <authorList>
            <person name="Hart S.F.M."/>
            <person name="Yonemitsu M.A."/>
            <person name="Giersch R.M."/>
            <person name="Beal B.F."/>
            <person name="Arriagada G."/>
            <person name="Davis B.W."/>
            <person name="Ostrander E.A."/>
            <person name="Goff S.P."/>
            <person name="Metzger M.J."/>
        </authorList>
    </citation>
    <scope>NUCLEOTIDE SEQUENCE</scope>
    <source>
        <strain evidence="7">MELC-2E11</strain>
        <tissue evidence="7">Siphon/mantle</tissue>
    </source>
</reference>
<dbReference type="SUPFAM" id="SSF82895">
    <property type="entry name" value="TSP-1 type 1 repeat"/>
    <property type="match status" value="3"/>
</dbReference>
<dbReference type="InterPro" id="IPR008983">
    <property type="entry name" value="Tumour_necrosis_fac-like_dom"/>
</dbReference>
<evidence type="ECO:0000313" key="7">
    <source>
        <dbReference type="EMBL" id="WAR10862.1"/>
    </source>
</evidence>
<evidence type="ECO:0000256" key="2">
    <source>
        <dbReference type="ARBA" id="ARBA00022525"/>
    </source>
</evidence>
<dbReference type="Pfam" id="PF00090">
    <property type="entry name" value="TSP_1"/>
    <property type="match status" value="3"/>
</dbReference>
<keyword evidence="3" id="KW-0732">Signal</keyword>
<dbReference type="InterPro" id="IPR000884">
    <property type="entry name" value="TSP1_rpt"/>
</dbReference>
<keyword evidence="5" id="KW-1015">Disulfide bond</keyword>
<dbReference type="PANTHER" id="PTHR22906">
    <property type="entry name" value="PROPERDIN"/>
    <property type="match status" value="1"/>
</dbReference>
<dbReference type="Pfam" id="PF00386">
    <property type="entry name" value="C1q"/>
    <property type="match status" value="1"/>
</dbReference>
<dbReference type="Gene3D" id="2.20.100.10">
    <property type="entry name" value="Thrombospondin type-1 (TSP1) repeat"/>
    <property type="match status" value="3"/>
</dbReference>
<evidence type="ECO:0000256" key="1">
    <source>
        <dbReference type="ARBA" id="ARBA00004613"/>
    </source>
</evidence>
<dbReference type="Proteomes" id="UP001164746">
    <property type="component" value="Chromosome 7"/>
</dbReference>
<dbReference type="Gene3D" id="2.60.120.40">
    <property type="match status" value="1"/>
</dbReference>
<gene>
    <name evidence="7" type="ORF">MAR_035938</name>
</gene>
<feature type="domain" description="C1q" evidence="6">
    <location>
        <begin position="395"/>
        <end position="481"/>
    </location>
</feature>